<dbReference type="GO" id="GO:0032259">
    <property type="term" value="P:methylation"/>
    <property type="evidence" value="ECO:0007669"/>
    <property type="project" value="UniProtKB-KW"/>
</dbReference>
<dbReference type="EMBL" id="CP036526">
    <property type="protein sequence ID" value="QDT08705.1"/>
    <property type="molecule type" value="Genomic_DNA"/>
</dbReference>
<reference evidence="1 2" key="1">
    <citation type="submission" date="2019-02" db="EMBL/GenBank/DDBJ databases">
        <title>Deep-cultivation of Planctomycetes and their phenomic and genomic characterization uncovers novel biology.</title>
        <authorList>
            <person name="Wiegand S."/>
            <person name="Jogler M."/>
            <person name="Boedeker C."/>
            <person name="Pinto D."/>
            <person name="Vollmers J."/>
            <person name="Rivas-Marin E."/>
            <person name="Kohn T."/>
            <person name="Peeters S.H."/>
            <person name="Heuer A."/>
            <person name="Rast P."/>
            <person name="Oberbeckmann S."/>
            <person name="Bunk B."/>
            <person name="Jeske O."/>
            <person name="Meyerdierks A."/>
            <person name="Storesund J.E."/>
            <person name="Kallscheuer N."/>
            <person name="Luecker S."/>
            <person name="Lage O.M."/>
            <person name="Pohl T."/>
            <person name="Merkel B.J."/>
            <person name="Hornburger P."/>
            <person name="Mueller R.-W."/>
            <person name="Bruemmer F."/>
            <person name="Labrenz M."/>
            <person name="Spormann A.M."/>
            <person name="Op den Camp H."/>
            <person name="Overmann J."/>
            <person name="Amann R."/>
            <person name="Jetten M.S.M."/>
            <person name="Mascher T."/>
            <person name="Medema M.H."/>
            <person name="Devos D.P."/>
            <person name="Kaster A.-K."/>
            <person name="Ovreas L."/>
            <person name="Rohde M."/>
            <person name="Galperin M.Y."/>
            <person name="Jogler C."/>
        </authorList>
    </citation>
    <scope>NUCLEOTIDE SEQUENCE [LARGE SCALE GENOMIC DNA]</scope>
    <source>
        <strain evidence="1 2">K23_9</strain>
    </source>
</reference>
<dbReference type="AlphaFoldDB" id="A0A517NNK3"/>
<sequence length="222" mass="24825">MPKLDIRLKTVARMIRDDTHADVGSDHGHLLFALLKSGRIQRGIAIENKQQPFANSSHRLAGVNADVRLGDGLSVLHVGEADSLSICGMGAKSMVRILEGFPDRVPTRVIMQPNCEPELVRGWGLRSGYHIETEQIAWGHLPYQVVCLRRADSPDDAAYEDVDHDAALLFGPTLVKRRDPDLFRQLSQERAYYRELGQLTARSAERLKIVETLLRIGPKSEI</sequence>
<dbReference type="Proteomes" id="UP000319817">
    <property type="component" value="Chromosome"/>
</dbReference>
<dbReference type="InterPro" id="IPR006901">
    <property type="entry name" value="TrmK"/>
</dbReference>
<keyword evidence="2" id="KW-1185">Reference proteome</keyword>
<evidence type="ECO:0000313" key="1">
    <source>
        <dbReference type="EMBL" id="QDT08705.1"/>
    </source>
</evidence>
<organism evidence="1 2">
    <name type="scientific">Stieleria marina</name>
    <dbReference type="NCBI Taxonomy" id="1930275"/>
    <lineage>
        <taxon>Bacteria</taxon>
        <taxon>Pseudomonadati</taxon>
        <taxon>Planctomycetota</taxon>
        <taxon>Planctomycetia</taxon>
        <taxon>Pirellulales</taxon>
        <taxon>Pirellulaceae</taxon>
        <taxon>Stieleria</taxon>
    </lineage>
</organism>
<evidence type="ECO:0000313" key="2">
    <source>
        <dbReference type="Proteomes" id="UP000319817"/>
    </source>
</evidence>
<dbReference type="InterPro" id="IPR029063">
    <property type="entry name" value="SAM-dependent_MTases_sf"/>
</dbReference>
<dbReference type="GO" id="GO:0160105">
    <property type="term" value="F:tRNA (adenine(22)-N1)-methyltransferase activity"/>
    <property type="evidence" value="ECO:0007669"/>
    <property type="project" value="UniProtKB-EC"/>
</dbReference>
<dbReference type="Pfam" id="PF04816">
    <property type="entry name" value="TrmK"/>
    <property type="match status" value="1"/>
</dbReference>
<dbReference type="EC" id="2.1.1.217" evidence="1"/>
<name>A0A517NNK3_9BACT</name>
<gene>
    <name evidence="1" type="primary">trmK</name>
    <name evidence="1" type="ORF">K239x_06460</name>
</gene>
<dbReference type="OrthoDB" id="5881184at2"/>
<accession>A0A517NNK3</accession>
<dbReference type="PANTHER" id="PTHR38451:SF1">
    <property type="entry name" value="TRNA (ADENINE(22)-N(1))-METHYLTRANSFERASE"/>
    <property type="match status" value="1"/>
</dbReference>
<keyword evidence="1" id="KW-0489">Methyltransferase</keyword>
<proteinExistence type="predicted"/>
<protein>
    <submittedName>
        <fullName evidence="1">tRNA (Adenine(22)-N(1))-methyltransferase</fullName>
        <ecNumber evidence="1">2.1.1.217</ecNumber>
    </submittedName>
</protein>
<keyword evidence="1" id="KW-0808">Transferase</keyword>
<dbReference type="PANTHER" id="PTHR38451">
    <property type="entry name" value="TRNA (ADENINE(22)-N(1))-METHYLTRANSFERASE"/>
    <property type="match status" value="1"/>
</dbReference>
<dbReference type="Gene3D" id="3.40.50.150">
    <property type="entry name" value="Vaccinia Virus protein VP39"/>
    <property type="match status" value="1"/>
</dbReference>
<dbReference type="RefSeq" id="WP_145416201.1">
    <property type="nucleotide sequence ID" value="NZ_CP036526.1"/>
</dbReference>